<proteinExistence type="predicted"/>
<dbReference type="EMBL" id="CP045899">
    <property type="protein sequence ID" value="QQP40676.1"/>
    <property type="molecule type" value="Genomic_DNA"/>
</dbReference>
<feature type="non-terminal residue" evidence="1">
    <location>
        <position position="1"/>
    </location>
</feature>
<protein>
    <submittedName>
        <fullName evidence="1">Uncharacterized protein</fullName>
    </submittedName>
</protein>
<gene>
    <name evidence="1" type="ORF">FKW44_014805</name>
</gene>
<organism evidence="1 2">
    <name type="scientific">Caligus rogercresseyi</name>
    <name type="common">Sea louse</name>
    <dbReference type="NCBI Taxonomy" id="217165"/>
    <lineage>
        <taxon>Eukaryota</taxon>
        <taxon>Metazoa</taxon>
        <taxon>Ecdysozoa</taxon>
        <taxon>Arthropoda</taxon>
        <taxon>Crustacea</taxon>
        <taxon>Multicrustacea</taxon>
        <taxon>Hexanauplia</taxon>
        <taxon>Copepoda</taxon>
        <taxon>Siphonostomatoida</taxon>
        <taxon>Caligidae</taxon>
        <taxon>Caligus</taxon>
    </lineage>
</organism>
<sequence length="55" mass="6711">VLPTVAWNFTTKQVFYGQRLGHMSSFMFFKNDQRDIDVVDNFPYVDWRMSDHKFF</sequence>
<keyword evidence="2" id="KW-1185">Reference proteome</keyword>
<dbReference type="AlphaFoldDB" id="A0A7T8K060"/>
<dbReference type="Proteomes" id="UP000595437">
    <property type="component" value="Chromosome 10"/>
</dbReference>
<evidence type="ECO:0000313" key="1">
    <source>
        <dbReference type="EMBL" id="QQP40676.1"/>
    </source>
</evidence>
<evidence type="ECO:0000313" key="2">
    <source>
        <dbReference type="Proteomes" id="UP000595437"/>
    </source>
</evidence>
<name>A0A7T8K060_CALRO</name>
<reference evidence="2" key="1">
    <citation type="submission" date="2021-01" db="EMBL/GenBank/DDBJ databases">
        <title>Caligus Genome Assembly.</title>
        <authorList>
            <person name="Gallardo-Escarate C."/>
        </authorList>
    </citation>
    <scope>NUCLEOTIDE SEQUENCE [LARGE SCALE GENOMIC DNA]</scope>
</reference>
<accession>A0A7T8K060</accession>